<sequence length="253" mass="26807">MSESGFASLGPSLLARKGGAKPAMRPQVAPLVAGELPVADEALEDLGWNDMGDSGDEDARESGADIVPISADIAAGGFAAEDSPIVRRQQRRLEERVLADAVMTPDDDEREAHAWEAGEDDGEESGYEDDYAPDYANAAGEESEDESRYADAASFAAPAFAPARGARPAKIPAIALPSEPAAVRAPSAHRTPAIQAGRRAAFTLRLDADRHLKLRLAATMQGISAQALVTEALDRLLAEYDDLDVIAAHLKRH</sequence>
<evidence type="ECO:0000256" key="1">
    <source>
        <dbReference type="SAM" id="MobiDB-lite"/>
    </source>
</evidence>
<name>A0A192D1T4_9SPHN</name>
<dbReference type="InterPro" id="IPR010985">
    <property type="entry name" value="Ribbon_hlx_hlx"/>
</dbReference>
<dbReference type="SUPFAM" id="SSF47598">
    <property type="entry name" value="Ribbon-helix-helix"/>
    <property type="match status" value="1"/>
</dbReference>
<feature type="compositionally biased region" description="Acidic residues" evidence="1">
    <location>
        <begin position="117"/>
        <end position="132"/>
    </location>
</feature>
<gene>
    <name evidence="2" type="ORF">A9D12_01940</name>
</gene>
<feature type="region of interest" description="Disordered" evidence="1">
    <location>
        <begin position="96"/>
        <end position="150"/>
    </location>
</feature>
<dbReference type="EMBL" id="CP016033">
    <property type="protein sequence ID" value="ANK11907.1"/>
    <property type="molecule type" value="Genomic_DNA"/>
</dbReference>
<dbReference type="KEGG" id="pns:A9D12_01940"/>
<accession>A0A192D1T4</accession>
<dbReference type="STRING" id="1112.A9D12_01940"/>
<dbReference type="RefSeq" id="WP_068349293.1">
    <property type="nucleotide sequence ID" value="NZ_CP016033.1"/>
</dbReference>
<proteinExistence type="predicted"/>
<evidence type="ECO:0000313" key="3">
    <source>
        <dbReference type="Proteomes" id="UP000078263"/>
    </source>
</evidence>
<dbReference type="Proteomes" id="UP000078263">
    <property type="component" value="Chromosome"/>
</dbReference>
<protein>
    <submittedName>
        <fullName evidence="2">Uncharacterized protein</fullName>
    </submittedName>
</protein>
<feature type="region of interest" description="Disordered" evidence="1">
    <location>
        <begin position="1"/>
        <end position="24"/>
    </location>
</feature>
<dbReference type="AlphaFoldDB" id="A0A192D1T4"/>
<evidence type="ECO:0000313" key="2">
    <source>
        <dbReference type="EMBL" id="ANK11907.1"/>
    </source>
</evidence>
<dbReference type="GO" id="GO:0006355">
    <property type="term" value="P:regulation of DNA-templated transcription"/>
    <property type="evidence" value="ECO:0007669"/>
    <property type="project" value="InterPro"/>
</dbReference>
<reference evidence="2 3" key="1">
    <citation type="submission" date="2016-05" db="EMBL/GenBank/DDBJ databases">
        <title>Compelete Genome Sequence of Bacteriochlorophyll-Synthesizing Bacterium Porphyrobacter neustonensis DSM 9434.</title>
        <authorList>
            <person name="Shi X.-L."/>
            <person name="Wu Y.-H."/>
            <person name="Cheng H."/>
            <person name="Xu L."/>
            <person name="Zhang X.-Q."/>
            <person name="Wang C.-S."/>
            <person name="Xu X.-W."/>
        </authorList>
    </citation>
    <scope>NUCLEOTIDE SEQUENCE [LARGE SCALE GENOMIC DNA]</scope>
    <source>
        <strain evidence="2 3">DSM 9434</strain>
    </source>
</reference>
<keyword evidence="3" id="KW-1185">Reference proteome</keyword>
<organism evidence="2 3">
    <name type="scientific">Erythrobacter neustonensis</name>
    <dbReference type="NCBI Taxonomy" id="1112"/>
    <lineage>
        <taxon>Bacteria</taxon>
        <taxon>Pseudomonadati</taxon>
        <taxon>Pseudomonadota</taxon>
        <taxon>Alphaproteobacteria</taxon>
        <taxon>Sphingomonadales</taxon>
        <taxon>Erythrobacteraceae</taxon>
        <taxon>Erythrobacter/Porphyrobacter group</taxon>
        <taxon>Erythrobacter</taxon>
    </lineage>
</organism>